<keyword evidence="5" id="KW-0812">Transmembrane</keyword>
<evidence type="ECO:0000256" key="6">
    <source>
        <dbReference type="ARBA" id="ARBA00022927"/>
    </source>
</evidence>
<accession>A0ABT8Q2Z7</accession>
<gene>
    <name evidence="11" type="primary">yajC</name>
    <name evidence="11" type="ORF">Q0N36_01450</name>
</gene>
<dbReference type="PRINTS" id="PR01853">
    <property type="entry name" value="YAJCTRNLCASE"/>
</dbReference>
<evidence type="ECO:0000313" key="12">
    <source>
        <dbReference type="Proteomes" id="UP001174347"/>
    </source>
</evidence>
<dbReference type="Pfam" id="PF02699">
    <property type="entry name" value="YajC"/>
    <property type="match status" value="1"/>
</dbReference>
<dbReference type="EMBL" id="JAUKFM010000001">
    <property type="protein sequence ID" value="MDN8619253.1"/>
    <property type="molecule type" value="Genomic_DNA"/>
</dbReference>
<evidence type="ECO:0000256" key="2">
    <source>
        <dbReference type="ARBA" id="ARBA00006742"/>
    </source>
</evidence>
<evidence type="ECO:0000256" key="5">
    <source>
        <dbReference type="ARBA" id="ARBA00022692"/>
    </source>
</evidence>
<comment type="subcellular location">
    <subcellularLocation>
        <location evidence="1">Cell membrane</location>
        <topology evidence="1">Single-pass membrane protein</topology>
    </subcellularLocation>
</comment>
<evidence type="ECO:0000256" key="8">
    <source>
        <dbReference type="ARBA" id="ARBA00023010"/>
    </source>
</evidence>
<dbReference type="SMART" id="SM01323">
    <property type="entry name" value="YajC"/>
    <property type="match status" value="1"/>
</dbReference>
<dbReference type="InterPro" id="IPR003849">
    <property type="entry name" value="Preprotein_translocase_YajC"/>
</dbReference>
<evidence type="ECO:0000313" key="11">
    <source>
        <dbReference type="EMBL" id="MDN8619253.1"/>
    </source>
</evidence>
<keyword evidence="6" id="KW-0653">Protein transport</keyword>
<dbReference type="PANTHER" id="PTHR33909:SF1">
    <property type="entry name" value="SEC TRANSLOCON ACCESSORY COMPLEX SUBUNIT YAJC"/>
    <property type="match status" value="1"/>
</dbReference>
<keyword evidence="8" id="KW-0811">Translocation</keyword>
<evidence type="ECO:0000256" key="10">
    <source>
        <dbReference type="SAM" id="MobiDB-lite"/>
    </source>
</evidence>
<keyword evidence="4" id="KW-1003">Cell membrane</keyword>
<evidence type="ECO:0000256" key="3">
    <source>
        <dbReference type="ARBA" id="ARBA00022448"/>
    </source>
</evidence>
<name>A0ABT8Q2Z7_9CORY</name>
<keyword evidence="12" id="KW-1185">Reference proteome</keyword>
<keyword evidence="3" id="KW-0813">Transport</keyword>
<evidence type="ECO:0000256" key="9">
    <source>
        <dbReference type="ARBA" id="ARBA00023136"/>
    </source>
</evidence>
<reference evidence="11" key="1">
    <citation type="submission" date="2023-07" db="EMBL/GenBank/DDBJ databases">
        <title>Insights into the diversity of cutaneous corynebacteria.</title>
        <authorList>
            <person name="Bruggemann H."/>
            <person name="Poehlein A."/>
        </authorList>
    </citation>
    <scope>NUCLEOTIDE SEQUENCE</scope>
    <source>
        <strain evidence="11">P7_F1</strain>
    </source>
</reference>
<sequence length="120" mass="13101">MEIIILIIIGILFVIPSFMAMRKQRQRQNDMQALQNSLKPGDSIVTAGGVHGVVRSTSDKNVDLEIAPGVVVTFDKMAVIRTEQEANELERPAAAEEAQGDTKDNLPDENVPPFDGEGKN</sequence>
<comment type="caution">
    <text evidence="11">The sequence shown here is derived from an EMBL/GenBank/DDBJ whole genome shotgun (WGS) entry which is preliminary data.</text>
</comment>
<evidence type="ECO:0000256" key="4">
    <source>
        <dbReference type="ARBA" id="ARBA00022475"/>
    </source>
</evidence>
<dbReference type="RefSeq" id="WP_301732012.1">
    <property type="nucleotide sequence ID" value="NZ_CP175795.1"/>
</dbReference>
<feature type="region of interest" description="Disordered" evidence="10">
    <location>
        <begin position="83"/>
        <end position="120"/>
    </location>
</feature>
<evidence type="ECO:0000256" key="7">
    <source>
        <dbReference type="ARBA" id="ARBA00022989"/>
    </source>
</evidence>
<organism evidence="11 12">
    <name type="scientific">Corynebacterium kefirresidentii</name>
    <dbReference type="NCBI Taxonomy" id="1979527"/>
    <lineage>
        <taxon>Bacteria</taxon>
        <taxon>Bacillati</taxon>
        <taxon>Actinomycetota</taxon>
        <taxon>Actinomycetes</taxon>
        <taxon>Mycobacteriales</taxon>
        <taxon>Corynebacteriaceae</taxon>
        <taxon>Corynebacterium</taxon>
    </lineage>
</organism>
<feature type="compositionally biased region" description="Basic and acidic residues" evidence="10">
    <location>
        <begin position="83"/>
        <end position="106"/>
    </location>
</feature>
<proteinExistence type="inferred from homology"/>
<protein>
    <submittedName>
        <fullName evidence="11">Preprotein translocase subunit YajC</fullName>
    </submittedName>
</protein>
<comment type="similarity">
    <text evidence="2">Belongs to the YajC family.</text>
</comment>
<dbReference type="PANTHER" id="PTHR33909">
    <property type="entry name" value="SEC TRANSLOCON ACCESSORY COMPLEX SUBUNIT YAJC"/>
    <property type="match status" value="1"/>
</dbReference>
<keyword evidence="7" id="KW-1133">Transmembrane helix</keyword>
<evidence type="ECO:0000256" key="1">
    <source>
        <dbReference type="ARBA" id="ARBA00004162"/>
    </source>
</evidence>
<dbReference type="Proteomes" id="UP001174347">
    <property type="component" value="Unassembled WGS sequence"/>
</dbReference>
<dbReference type="NCBIfam" id="TIGR00739">
    <property type="entry name" value="yajC"/>
    <property type="match status" value="1"/>
</dbReference>
<keyword evidence="9" id="KW-0472">Membrane</keyword>